<reference evidence="2" key="1">
    <citation type="submission" date="2020-04" db="EMBL/GenBank/DDBJ databases">
        <authorList>
            <person name="Alioto T."/>
            <person name="Alioto T."/>
            <person name="Gomez Garrido J."/>
        </authorList>
    </citation>
    <scope>NUCLEOTIDE SEQUENCE</scope>
    <source>
        <strain evidence="2">A484AB</strain>
    </source>
</reference>
<dbReference type="EMBL" id="CACRXK020003638">
    <property type="protein sequence ID" value="CAB3999646.1"/>
    <property type="molecule type" value="Genomic_DNA"/>
</dbReference>
<feature type="compositionally biased region" description="Low complexity" evidence="1">
    <location>
        <begin position="163"/>
        <end position="179"/>
    </location>
</feature>
<feature type="region of interest" description="Disordered" evidence="1">
    <location>
        <begin position="208"/>
        <end position="233"/>
    </location>
</feature>
<comment type="caution">
    <text evidence="2">The sequence shown here is derived from an EMBL/GenBank/DDBJ whole genome shotgun (WGS) entry which is preliminary data.</text>
</comment>
<name>A0A6S7H6K2_PARCT</name>
<accession>A0A6S7H6K2</accession>
<feature type="compositionally biased region" description="Polar residues" evidence="1">
    <location>
        <begin position="107"/>
        <end position="122"/>
    </location>
</feature>
<feature type="region of interest" description="Disordered" evidence="1">
    <location>
        <begin position="249"/>
        <end position="289"/>
    </location>
</feature>
<keyword evidence="3" id="KW-1185">Reference proteome</keyword>
<feature type="region of interest" description="Disordered" evidence="1">
    <location>
        <begin position="89"/>
        <end position="188"/>
    </location>
</feature>
<evidence type="ECO:0000313" key="2">
    <source>
        <dbReference type="EMBL" id="CAB3999646.1"/>
    </source>
</evidence>
<dbReference type="Proteomes" id="UP001152795">
    <property type="component" value="Unassembled WGS sequence"/>
</dbReference>
<dbReference type="AlphaFoldDB" id="A0A6S7H6K2"/>
<evidence type="ECO:0000256" key="1">
    <source>
        <dbReference type="SAM" id="MobiDB-lite"/>
    </source>
</evidence>
<feature type="compositionally biased region" description="Polar residues" evidence="1">
    <location>
        <begin position="249"/>
        <end position="262"/>
    </location>
</feature>
<proteinExistence type="predicted"/>
<gene>
    <name evidence="2" type="ORF">PACLA_8A057904</name>
</gene>
<sequence>MIGADQSCGVSIPNVSNHEKCLLHLPHSNDVSVGDLEQELEHAQQRQIIKEKEREDKRKAALAQAAHEARLSEIAKAEAVAAQKAQKPAEDLKVSAAPQATPKKQQDSSTALNAQQKETPTATDLPLKLSGSPTTNLQIKIQPEKQPEIVSKTLPPTVGNPATSSTSTTDTALETTSRSHSANSLSIPSKIQVKPANTVASHVPVKPSTSAKINTTDPIVGSKQTHSLGNNRSATQEITSVLPTSKLTISTDTSDKGSSLRNNVPAKQDVPKATIESKETNTSEMNVSI</sequence>
<protein>
    <submittedName>
        <fullName evidence="2">Uncharacterized protein</fullName>
    </submittedName>
</protein>
<evidence type="ECO:0000313" key="3">
    <source>
        <dbReference type="Proteomes" id="UP001152795"/>
    </source>
</evidence>
<organism evidence="2 3">
    <name type="scientific">Paramuricea clavata</name>
    <name type="common">Red gorgonian</name>
    <name type="synonym">Violescent sea-whip</name>
    <dbReference type="NCBI Taxonomy" id="317549"/>
    <lineage>
        <taxon>Eukaryota</taxon>
        <taxon>Metazoa</taxon>
        <taxon>Cnidaria</taxon>
        <taxon>Anthozoa</taxon>
        <taxon>Octocorallia</taxon>
        <taxon>Malacalcyonacea</taxon>
        <taxon>Plexauridae</taxon>
        <taxon>Paramuricea</taxon>
    </lineage>
</organism>